<keyword evidence="15" id="KW-1185">Reference proteome</keyword>
<dbReference type="EMBL" id="JAFJYH010000068">
    <property type="protein sequence ID" value="KAG4421257.1"/>
    <property type="molecule type" value="Genomic_DNA"/>
</dbReference>
<dbReference type="InterPro" id="IPR017853">
    <property type="entry name" value="GH"/>
</dbReference>
<comment type="catalytic activity">
    <reaction evidence="11">
        <text>a 1-acyl-sn-glycero-3-phosphocholine + H2O = sn-glycerol 3-phosphocholine + a fatty acid + H(+)</text>
        <dbReference type="Rhea" id="RHEA:15177"/>
        <dbReference type="ChEBI" id="CHEBI:15377"/>
        <dbReference type="ChEBI" id="CHEBI:15378"/>
        <dbReference type="ChEBI" id="CHEBI:16870"/>
        <dbReference type="ChEBI" id="CHEBI:28868"/>
        <dbReference type="ChEBI" id="CHEBI:58168"/>
        <dbReference type="EC" id="3.1.1.5"/>
    </reaction>
</comment>
<dbReference type="SUPFAM" id="SSF52151">
    <property type="entry name" value="FabD/lysophospholipase-like"/>
    <property type="match status" value="1"/>
</dbReference>
<dbReference type="GO" id="GO:0004623">
    <property type="term" value="F:phospholipase A2 activity"/>
    <property type="evidence" value="ECO:0007669"/>
    <property type="project" value="TreeGrafter"/>
</dbReference>
<evidence type="ECO:0000256" key="4">
    <source>
        <dbReference type="ARBA" id="ARBA00022729"/>
    </source>
</evidence>
<evidence type="ECO:0000256" key="6">
    <source>
        <dbReference type="ARBA" id="ARBA00022963"/>
    </source>
</evidence>
<dbReference type="GO" id="GO:0046475">
    <property type="term" value="P:glycerophospholipid catabolic process"/>
    <property type="evidence" value="ECO:0007669"/>
    <property type="project" value="TreeGrafter"/>
</dbReference>
<keyword evidence="9" id="KW-0326">Glycosidase</keyword>
<evidence type="ECO:0000313" key="14">
    <source>
        <dbReference type="EMBL" id="KAG4421257.1"/>
    </source>
</evidence>
<dbReference type="SMART" id="SM00022">
    <property type="entry name" value="PLAc"/>
    <property type="match status" value="1"/>
</dbReference>
<keyword evidence="4 12" id="KW-0732">Signal</keyword>
<keyword evidence="5 10" id="KW-0378">Hydrolase</keyword>
<keyword evidence="8" id="KW-0325">Glycoprotein</keyword>
<evidence type="ECO:0000256" key="2">
    <source>
        <dbReference type="ARBA" id="ARBA00008780"/>
    </source>
</evidence>
<evidence type="ECO:0000256" key="11">
    <source>
        <dbReference type="RuleBase" id="RU362103"/>
    </source>
</evidence>
<dbReference type="GO" id="GO:0000272">
    <property type="term" value="P:polysaccharide catabolic process"/>
    <property type="evidence" value="ECO:0007669"/>
    <property type="project" value="InterPro"/>
</dbReference>
<protein>
    <recommendedName>
        <fullName evidence="3 11">Lysophospholipase</fullName>
        <ecNumber evidence="3 11">3.1.1.5</ecNumber>
    </recommendedName>
</protein>
<dbReference type="GO" id="GO:0005829">
    <property type="term" value="C:cytosol"/>
    <property type="evidence" value="ECO:0007669"/>
    <property type="project" value="TreeGrafter"/>
</dbReference>
<dbReference type="GO" id="GO:0004622">
    <property type="term" value="F:phosphatidylcholine lysophospholipase activity"/>
    <property type="evidence" value="ECO:0007669"/>
    <property type="project" value="UniProtKB-EC"/>
</dbReference>
<comment type="caution">
    <text evidence="14">The sequence shown here is derived from an EMBL/GenBank/DDBJ whole genome shotgun (WGS) entry which is preliminary data.</text>
</comment>
<dbReference type="Pfam" id="PF01735">
    <property type="entry name" value="PLA2_B"/>
    <property type="match status" value="1"/>
</dbReference>
<evidence type="ECO:0000256" key="1">
    <source>
        <dbReference type="ARBA" id="ARBA00005641"/>
    </source>
</evidence>
<evidence type="ECO:0000256" key="9">
    <source>
        <dbReference type="ARBA" id="ARBA00023295"/>
    </source>
</evidence>
<keyword evidence="7 10" id="KW-0443">Lipid metabolism</keyword>
<dbReference type="Proteomes" id="UP000664132">
    <property type="component" value="Unassembled WGS sequence"/>
</dbReference>
<evidence type="ECO:0000256" key="7">
    <source>
        <dbReference type="ARBA" id="ARBA00023098"/>
    </source>
</evidence>
<evidence type="ECO:0000313" key="15">
    <source>
        <dbReference type="Proteomes" id="UP000664132"/>
    </source>
</evidence>
<dbReference type="PANTHER" id="PTHR10728">
    <property type="entry name" value="CYTOSOLIC PHOSPHOLIPASE A2"/>
    <property type="match status" value="1"/>
</dbReference>
<evidence type="ECO:0000256" key="12">
    <source>
        <dbReference type="SAM" id="SignalP"/>
    </source>
</evidence>
<feature type="signal peptide" evidence="12">
    <location>
        <begin position="1"/>
        <end position="15"/>
    </location>
</feature>
<proteinExistence type="inferred from homology"/>
<evidence type="ECO:0000256" key="8">
    <source>
        <dbReference type="ARBA" id="ARBA00023180"/>
    </source>
</evidence>
<organism evidence="14 15">
    <name type="scientific">Cadophora malorum</name>
    <dbReference type="NCBI Taxonomy" id="108018"/>
    <lineage>
        <taxon>Eukaryota</taxon>
        <taxon>Fungi</taxon>
        <taxon>Dikarya</taxon>
        <taxon>Ascomycota</taxon>
        <taxon>Pezizomycotina</taxon>
        <taxon>Leotiomycetes</taxon>
        <taxon>Helotiales</taxon>
        <taxon>Ploettnerulaceae</taxon>
        <taxon>Cadophora</taxon>
    </lineage>
</organism>
<evidence type="ECO:0000256" key="5">
    <source>
        <dbReference type="ARBA" id="ARBA00022801"/>
    </source>
</evidence>
<dbReference type="Gene3D" id="3.20.20.80">
    <property type="entry name" value="Glycosidases"/>
    <property type="match status" value="1"/>
</dbReference>
<gene>
    <name evidence="14" type="ORF">IFR04_005559</name>
</gene>
<evidence type="ECO:0000259" key="13">
    <source>
        <dbReference type="PROSITE" id="PS51210"/>
    </source>
</evidence>
<keyword evidence="6 10" id="KW-0442">Lipid degradation</keyword>
<dbReference type="OrthoDB" id="4084751at2759"/>
<evidence type="ECO:0000256" key="3">
    <source>
        <dbReference type="ARBA" id="ARBA00013274"/>
    </source>
</evidence>
<dbReference type="PROSITE" id="PS51210">
    <property type="entry name" value="PLA2C"/>
    <property type="match status" value="1"/>
</dbReference>
<evidence type="ECO:0000256" key="10">
    <source>
        <dbReference type="PROSITE-ProRule" id="PRU00555"/>
    </source>
</evidence>
<dbReference type="GO" id="GO:0004553">
    <property type="term" value="F:hydrolase activity, hydrolyzing O-glycosyl compounds"/>
    <property type="evidence" value="ECO:0007669"/>
    <property type="project" value="InterPro"/>
</dbReference>
<dbReference type="PANTHER" id="PTHR10728:SF33">
    <property type="entry name" value="LYSOPHOSPHOLIPASE 1-RELATED"/>
    <property type="match status" value="1"/>
</dbReference>
<reference evidence="14" key="1">
    <citation type="submission" date="2021-02" db="EMBL/GenBank/DDBJ databases">
        <title>Genome sequence Cadophora malorum strain M34.</title>
        <authorList>
            <person name="Stefanovic E."/>
            <person name="Vu D."/>
            <person name="Scully C."/>
            <person name="Dijksterhuis J."/>
            <person name="Roader J."/>
            <person name="Houbraken J."/>
        </authorList>
    </citation>
    <scope>NUCLEOTIDE SEQUENCE</scope>
    <source>
        <strain evidence="14">M34</strain>
    </source>
</reference>
<feature type="domain" description="PLA2c" evidence="13">
    <location>
        <begin position="411"/>
        <end position="932"/>
    </location>
</feature>
<name>A0A8H7W9W6_9HELO</name>
<dbReference type="InterPro" id="IPR001547">
    <property type="entry name" value="Glyco_hydro_5"/>
</dbReference>
<dbReference type="AlphaFoldDB" id="A0A8H7W9W6"/>
<dbReference type="InterPro" id="IPR002642">
    <property type="entry name" value="LysoPLipase_cat_dom"/>
</dbReference>
<dbReference type="GO" id="GO:0005783">
    <property type="term" value="C:endoplasmic reticulum"/>
    <property type="evidence" value="ECO:0007669"/>
    <property type="project" value="TreeGrafter"/>
</dbReference>
<dbReference type="SUPFAM" id="SSF51445">
    <property type="entry name" value="(Trans)glycosidases"/>
    <property type="match status" value="1"/>
</dbReference>
<sequence length="932" mass="98617">MLLLSILSLISLASAVSPLAGVNIAGSDFGVDIMVLSAWQLPHMQLWRSIKGKAILANANPPFAQLGFSDGAAQMQHFSKDDELNIFRMLSNQQQYSNPKGNNTASSASGTLDVANANKYDLLVKVCLATGAHCAIDIHNYAHFEGKIIGQGGPSNADFANLWSQIATKYANESKAVFGLMNDPHDIPDMKLWAESFQAAVTAIRAAGATTQMFLLPGNDFTGAQTFVSNGSAGNLSTYLDVDGSGQHLECVSNHIEDTFMPLANFLTANKRTAILSETGGGNSPSCLTNVCNMLMFINANPDAYLDYVGWSAGGFDTKYNLTETPFGSAGNFTDQPIVKQCIVGMRTGGGIASQISSKAYKSIPGPEAIVSEESAPATLNFFEPSTLTEPNDIYSHGAIANSAYAPTPATCPASLVRVANGLSSDESAWRTARKYLADDALRTWLEATDPEFDTSGDLPTLGLSISGGAYRALLTGAGVIQAMDSRDSSVSTSGLYQAITYTSALSGGSWLLSSMADHDFPTISSLLSSQWSSAFNNGLLAPNGILAVFAYAQILSDIKDKESAGFTSTLTDLWARLLSYQLLSGSKGGVASTLSGIQSKSNFISHNTPYPIIAALNTNIRTEACVPDTNASVWEMTPFETGSWGADVNAFTPSKYLGSSPNGTCFTGFDNLGFVLGTSSHIFNDLAAIYSSLAPALDTFCTASLGLADTSDLGEAITALETLFPSLTEDLAEAIDAFYALYPNPFYGLSSASGVSDQETLHMVDGGESGQTSPILPHLIPARNVSLLIVNDNNGDDASLPAYPNGTAIYNSYLAAVSARLTRMPVVPSPESYLANYTSGKPIFFGCNDPSVTTLVWVPNRADTYESGIATFTMQTSKTVTAALIANGNSVMSRDNSKEWAQCLGCAILDAGSLDVPDSCMVCFEEYCYRT</sequence>
<dbReference type="InterPro" id="IPR016035">
    <property type="entry name" value="Acyl_Trfase/lysoPLipase"/>
</dbReference>
<dbReference type="EC" id="3.1.1.5" evidence="3 11"/>
<accession>A0A8H7W9W6</accession>
<comment type="similarity">
    <text evidence="2 11">Belongs to the lysophospholipase family.</text>
</comment>
<comment type="similarity">
    <text evidence="1">Belongs to the glycosyl hydrolase 5 (cellulase A) family.</text>
</comment>
<dbReference type="Gene3D" id="3.40.1090.10">
    <property type="entry name" value="Cytosolic phospholipase A2 catalytic domain"/>
    <property type="match status" value="1"/>
</dbReference>
<feature type="chain" id="PRO_5034067991" description="Lysophospholipase" evidence="12">
    <location>
        <begin position="16"/>
        <end position="932"/>
    </location>
</feature>
<dbReference type="Pfam" id="PF00150">
    <property type="entry name" value="Cellulase"/>
    <property type="match status" value="1"/>
</dbReference>